<dbReference type="InterPro" id="IPR053427">
    <property type="entry name" value="Beta-galactosidase"/>
</dbReference>
<dbReference type="Gene3D" id="3.20.20.80">
    <property type="entry name" value="Glycosidases"/>
    <property type="match status" value="1"/>
</dbReference>
<dbReference type="PANTHER" id="PTHR10353:SF209">
    <property type="entry name" value="GALACTOLIPID GALACTOSYLTRANSFERASE SFR2, CHLOROPLASTIC"/>
    <property type="match status" value="1"/>
</dbReference>
<dbReference type="PROSITE" id="PS00572">
    <property type="entry name" value="GLYCOSYL_HYDROL_F1_1"/>
    <property type="match status" value="1"/>
</dbReference>
<dbReference type="SUPFAM" id="SSF51445">
    <property type="entry name" value="(Trans)glycosidases"/>
    <property type="match status" value="1"/>
</dbReference>
<name>A0A5C0XPZ0_PYRFU</name>
<evidence type="ECO:0000313" key="7">
    <source>
        <dbReference type="EMBL" id="QEK78859.1"/>
    </source>
</evidence>
<dbReference type="AlphaFoldDB" id="A0A5C0XPZ0"/>
<dbReference type="NCBIfam" id="NF041004">
    <property type="entry name" value="Beta_gal_BgaS"/>
    <property type="match status" value="1"/>
</dbReference>
<organism evidence="7 8">
    <name type="scientific">Pyrococcus furiosus (strain ATCC 43587 / DSM 3638 / JCM 8422 / Vc1)</name>
    <dbReference type="NCBI Taxonomy" id="186497"/>
    <lineage>
        <taxon>Archaea</taxon>
        <taxon>Methanobacteriati</taxon>
        <taxon>Methanobacteriota</taxon>
        <taxon>Thermococci</taxon>
        <taxon>Thermococcales</taxon>
        <taxon>Thermococcaceae</taxon>
        <taxon>Pyrococcus</taxon>
    </lineage>
</organism>
<dbReference type="GeneID" id="41713015"/>
<evidence type="ECO:0000256" key="2">
    <source>
        <dbReference type="ARBA" id="ARBA00022801"/>
    </source>
</evidence>
<proteinExistence type="inferred from homology"/>
<dbReference type="InterPro" id="IPR033132">
    <property type="entry name" value="GH_1_N_CS"/>
</dbReference>
<dbReference type="PROSITE" id="PS00653">
    <property type="entry name" value="GLYCOSYL_HYDROL_F1_2"/>
    <property type="match status" value="1"/>
</dbReference>
<feature type="active site" description="Nucleophile" evidence="4">
    <location>
        <position position="414"/>
    </location>
</feature>
<evidence type="ECO:0000313" key="8">
    <source>
        <dbReference type="Proteomes" id="UP000324354"/>
    </source>
</evidence>
<dbReference type="InterPro" id="IPR018120">
    <property type="entry name" value="Glyco_hydro_1_AS"/>
</dbReference>
<dbReference type="SMR" id="A0A5C0XPZ0"/>
<sequence>MFPEKFLWGVAQSGFQFEMGDKLRRNIDTNTDWWHWVRDKTNIEKGLVSGDLPEEGINNYELYEKDHEIARKLGLNAYRIGIEWSRIFPWPTTFIDVDYSYNESYNLIEDVKITKDTLEELDEIANKREVAYYRSVINSLRSKGFKVIVNLNHFTLPYWLHDPIEARERALTNKRNGWVNPRTVIEFAKYAAYIAYKFGDIVDMWSTFNEPMVVVELGYLAPYSGFPPGVLNPEAAKLAILHMINAHALAYRQIKKFDTEKADKDSKEPAEVGIIYNNIGVAYPKDPNDSKDVKAAENDNFFHSGLFFEAIHKGKLNIEFDGETFIDAPYLKGNDWIGVNYYTREVVTYQEPMFPSIPLITFKGVQGYGYACRPGTLSKDDRPVSDIGWELYPEGMYDSIVEAHKYGVPVYVTENGIADSKDILRPYYIASHIKMIEKAFEDGYEVKGYFHWALTDNFEWALGFRMRFGLYEVNLITKERIPREKSVSIFREIVANNGVTKKIEEELLRG</sequence>
<dbReference type="GO" id="GO:0008422">
    <property type="term" value="F:beta-glucosidase activity"/>
    <property type="evidence" value="ECO:0007669"/>
    <property type="project" value="TreeGrafter"/>
</dbReference>
<accession>A0A5C0XPZ0</accession>
<dbReference type="InterPro" id="IPR017853">
    <property type="entry name" value="GH"/>
</dbReference>
<evidence type="ECO:0000256" key="3">
    <source>
        <dbReference type="ARBA" id="ARBA00023295"/>
    </source>
</evidence>
<comment type="similarity">
    <text evidence="1 5">Belongs to the glycosyl hydrolase 1 family.</text>
</comment>
<dbReference type="PANTHER" id="PTHR10353">
    <property type="entry name" value="GLYCOSYL HYDROLASE"/>
    <property type="match status" value="1"/>
</dbReference>
<evidence type="ECO:0000256" key="6">
    <source>
        <dbReference type="RuleBase" id="RU004468"/>
    </source>
</evidence>
<dbReference type="GO" id="GO:0005975">
    <property type="term" value="P:carbohydrate metabolic process"/>
    <property type="evidence" value="ECO:0007669"/>
    <property type="project" value="InterPro"/>
</dbReference>
<gene>
    <name evidence="7" type="ORF">PFDSM3638_06045</name>
</gene>
<dbReference type="PRINTS" id="PR00131">
    <property type="entry name" value="GLHYDRLASE1"/>
</dbReference>
<dbReference type="Proteomes" id="UP000324354">
    <property type="component" value="Chromosome"/>
</dbReference>
<evidence type="ECO:0000256" key="4">
    <source>
        <dbReference type="PROSITE-ProRule" id="PRU10055"/>
    </source>
</evidence>
<protein>
    <submittedName>
        <fullName evidence="7">Glycoside hydrolase family 1 protein</fullName>
    </submittedName>
</protein>
<dbReference type="OrthoDB" id="84443at2157"/>
<reference evidence="7 8" key="1">
    <citation type="submission" date="2017-08" db="EMBL/GenBank/DDBJ databases">
        <title>Resequencing and Reannotation of the genome of Pyrococcus furiosus type strain DSM3638.</title>
        <authorList>
            <person name="Reichelt R.M."/>
            <person name="Bunk B."/>
        </authorList>
    </citation>
    <scope>NUCLEOTIDE SEQUENCE [LARGE SCALE GENOMIC DNA]</scope>
    <source>
        <strain evidence="7 8">DSM 3638</strain>
    </source>
</reference>
<dbReference type="EMBL" id="CP023154">
    <property type="protein sequence ID" value="QEK78859.1"/>
    <property type="molecule type" value="Genomic_DNA"/>
</dbReference>
<evidence type="ECO:0000256" key="1">
    <source>
        <dbReference type="ARBA" id="ARBA00010838"/>
    </source>
</evidence>
<dbReference type="InterPro" id="IPR001360">
    <property type="entry name" value="Glyco_hydro_1"/>
</dbReference>
<keyword evidence="2 6" id="KW-0378">Hydrolase</keyword>
<evidence type="ECO:0000256" key="5">
    <source>
        <dbReference type="RuleBase" id="RU003690"/>
    </source>
</evidence>
<dbReference type="RefSeq" id="WP_011012349.1">
    <property type="nucleotide sequence ID" value="NC_003413.1"/>
</dbReference>
<keyword evidence="3 6" id="KW-0326">Glycosidase</keyword>
<dbReference type="Pfam" id="PF00232">
    <property type="entry name" value="Glyco_hydro_1"/>
    <property type="match status" value="2"/>
</dbReference>